<evidence type="ECO:0000256" key="4">
    <source>
        <dbReference type="ARBA" id="ARBA00012944"/>
    </source>
</evidence>
<evidence type="ECO:0000256" key="15">
    <source>
        <dbReference type="ARBA" id="ARBA00023128"/>
    </source>
</evidence>
<keyword evidence="9 18" id="KW-0999">Mitochondrion inner membrane</keyword>
<keyword evidence="12 18" id="KW-1133">Transmembrane helix</keyword>
<keyword evidence="14 18" id="KW-0830">Ubiquinone</keyword>
<dbReference type="Pfam" id="PF00361">
    <property type="entry name" value="Proton_antipo_M"/>
    <property type="match status" value="1"/>
</dbReference>
<reference evidence="20" key="1">
    <citation type="journal article" date="2022" name="Cladistics">
        <title>Diversification of the phytophagous lineages of true bugs (Insecta: Hemiptera: Heteroptera) shortly after that of the flowering plants.</title>
        <authorList>
            <person name="Ye F."/>
            <person name="Kment P."/>
            <person name="Redei D."/>
            <person name="Luo J.Y."/>
            <person name="Wang Y.H."/>
            <person name="Kuechler S.M."/>
            <person name="Zhang W.W."/>
            <person name="Chen P.P."/>
            <person name="Wu H.Y."/>
            <person name="Wu Y.Z."/>
            <person name="Sun X.Y."/>
            <person name="Ding L."/>
            <person name="Wang Y.R."/>
            <person name="Xie Q."/>
        </authorList>
    </citation>
    <scope>NUCLEOTIDE SEQUENCE</scope>
</reference>
<keyword evidence="15 18" id="KW-0496">Mitochondrion</keyword>
<evidence type="ECO:0000256" key="3">
    <source>
        <dbReference type="ARBA" id="ARBA00007012"/>
    </source>
</evidence>
<keyword evidence="6" id="KW-0813">Transport</keyword>
<keyword evidence="16 18" id="KW-0472">Membrane</keyword>
<evidence type="ECO:0000256" key="5">
    <source>
        <dbReference type="ARBA" id="ARBA00021008"/>
    </source>
</evidence>
<evidence type="ECO:0000256" key="18">
    <source>
        <dbReference type="RuleBase" id="RU003403"/>
    </source>
</evidence>
<evidence type="ECO:0000256" key="6">
    <source>
        <dbReference type="ARBA" id="ARBA00022448"/>
    </source>
</evidence>
<feature type="transmembrane region" description="Helical" evidence="18">
    <location>
        <begin position="88"/>
        <end position="110"/>
    </location>
</feature>
<evidence type="ECO:0000256" key="2">
    <source>
        <dbReference type="ARBA" id="ARBA00004448"/>
    </source>
</evidence>
<sequence length="331" mass="38645">MNSNYMFLSALFFSTMITVSSNNWLGMWMGLEMNLMSFIPLISKSKNTKSSQAMMIYFLSQSMGSLMMLFSILASSFIMMNISFINELIYLMLMMSILIKLGMAPFHMWFPEMMSMMNWKECCLLATWQKVAPMVVMNNLYPNNWMMYLVIMMSTTVGAIGGLNQTSLRKMMAYSSINHMGWMMIIMSVKTLWYKYLIVYSVIVIMTMMFFNSKNMYFINQAISMSNSMTEKLTYFSLMMSLGGMPPFLGFFPKMMAIQLMIETNMFLLMTLTSLLSLIILFYYLRSMSSMIMSYSSINKWMNNKIMNKNMLYMMIMTNMALPTMSMINFF</sequence>
<feature type="transmembrane region" description="Helical" evidence="18">
    <location>
        <begin position="193"/>
        <end position="212"/>
    </location>
</feature>
<evidence type="ECO:0000256" key="9">
    <source>
        <dbReference type="ARBA" id="ARBA00022792"/>
    </source>
</evidence>
<feature type="transmembrane region" description="Helical" evidence="18">
    <location>
        <begin position="145"/>
        <end position="164"/>
    </location>
</feature>
<dbReference type="PRINTS" id="PR01436">
    <property type="entry name" value="NADHDHGNASE2"/>
</dbReference>
<accession>A0A8T9ZXV4</accession>
<organism evidence="20">
    <name type="scientific">Dinomachus sikhimensis</name>
    <dbReference type="NCBI Taxonomy" id="2813434"/>
    <lineage>
        <taxon>Eukaryota</taxon>
        <taxon>Metazoa</taxon>
        <taxon>Ecdysozoa</taxon>
        <taxon>Arthropoda</taxon>
        <taxon>Hexapoda</taxon>
        <taxon>Insecta</taxon>
        <taxon>Pterygota</taxon>
        <taxon>Neoptera</taxon>
        <taxon>Paraneoptera</taxon>
        <taxon>Hemiptera</taxon>
        <taxon>Heteroptera</taxon>
        <taxon>Panheteroptera</taxon>
        <taxon>Pentatomomorpha</taxon>
        <taxon>Lygaeoidea</taxon>
        <taxon>Heterogastridae</taxon>
        <taxon>Dinomachus</taxon>
    </lineage>
</organism>
<evidence type="ECO:0000256" key="12">
    <source>
        <dbReference type="ARBA" id="ARBA00022989"/>
    </source>
</evidence>
<evidence type="ECO:0000256" key="8">
    <source>
        <dbReference type="ARBA" id="ARBA00022692"/>
    </source>
</evidence>
<dbReference type="InterPro" id="IPR050175">
    <property type="entry name" value="Complex_I_Subunit_2"/>
</dbReference>
<dbReference type="EC" id="7.1.1.2" evidence="4 18"/>
<dbReference type="AlphaFoldDB" id="A0A8T9ZXV4"/>
<dbReference type="InterPro" id="IPR003917">
    <property type="entry name" value="NADH_UbQ_OxRdtase_chain2"/>
</dbReference>
<keyword evidence="7 18" id="KW-0679">Respiratory chain</keyword>
<feature type="transmembrane region" description="Helical" evidence="18">
    <location>
        <begin position="311"/>
        <end position="330"/>
    </location>
</feature>
<feature type="transmembrane region" description="Helical" evidence="18">
    <location>
        <begin position="233"/>
        <end position="252"/>
    </location>
</feature>
<evidence type="ECO:0000259" key="19">
    <source>
        <dbReference type="Pfam" id="PF00361"/>
    </source>
</evidence>
<dbReference type="PANTHER" id="PTHR46552">
    <property type="entry name" value="NADH-UBIQUINONE OXIDOREDUCTASE CHAIN 2"/>
    <property type="match status" value="1"/>
</dbReference>
<dbReference type="GO" id="GO:0006120">
    <property type="term" value="P:mitochondrial electron transport, NADH to ubiquinone"/>
    <property type="evidence" value="ECO:0007669"/>
    <property type="project" value="InterPro"/>
</dbReference>
<protein>
    <recommendedName>
        <fullName evidence="5 18">NADH-ubiquinone oxidoreductase chain 2</fullName>
        <ecNumber evidence="4 18">7.1.1.2</ecNumber>
    </recommendedName>
</protein>
<keyword evidence="8 18" id="KW-0812">Transmembrane</keyword>
<evidence type="ECO:0000313" key="20">
    <source>
        <dbReference type="EMBL" id="UPL65403.1"/>
    </source>
</evidence>
<comment type="subcellular location">
    <subcellularLocation>
        <location evidence="2 18">Mitochondrion inner membrane</location>
        <topology evidence="2 18">Multi-pass membrane protein</topology>
    </subcellularLocation>
</comment>
<evidence type="ECO:0000256" key="10">
    <source>
        <dbReference type="ARBA" id="ARBA00022967"/>
    </source>
</evidence>
<name>A0A8T9ZXV4_9HEMI</name>
<proteinExistence type="inferred from homology"/>
<evidence type="ECO:0000256" key="11">
    <source>
        <dbReference type="ARBA" id="ARBA00022982"/>
    </source>
</evidence>
<geneLocation type="mitochondrion" evidence="20"/>
<evidence type="ECO:0000256" key="1">
    <source>
        <dbReference type="ARBA" id="ARBA00003257"/>
    </source>
</evidence>
<feature type="transmembrane region" description="Helical" evidence="18">
    <location>
        <begin position="264"/>
        <end position="285"/>
    </location>
</feature>
<evidence type="ECO:0000256" key="17">
    <source>
        <dbReference type="ARBA" id="ARBA00049551"/>
    </source>
</evidence>
<evidence type="ECO:0000256" key="16">
    <source>
        <dbReference type="ARBA" id="ARBA00023136"/>
    </source>
</evidence>
<evidence type="ECO:0000256" key="13">
    <source>
        <dbReference type="ARBA" id="ARBA00023027"/>
    </source>
</evidence>
<comment type="function">
    <text evidence="1">Core subunit of the mitochondrial membrane respiratory chain NADH dehydrogenase (Complex I) that is believed to belong to the minimal assembly required for catalysis. Complex I functions in the transfer of electrons from NADH to the respiratory chain. The immediate electron acceptor for the enzyme is believed to be ubiquinone.</text>
</comment>
<dbReference type="GO" id="GO:0008137">
    <property type="term" value="F:NADH dehydrogenase (ubiquinone) activity"/>
    <property type="evidence" value="ECO:0007669"/>
    <property type="project" value="UniProtKB-EC"/>
</dbReference>
<dbReference type="GO" id="GO:0005743">
    <property type="term" value="C:mitochondrial inner membrane"/>
    <property type="evidence" value="ECO:0007669"/>
    <property type="project" value="UniProtKB-SubCell"/>
</dbReference>
<feature type="domain" description="NADH:quinone oxidoreductase/Mrp antiporter transmembrane" evidence="19">
    <location>
        <begin position="21"/>
        <end position="279"/>
    </location>
</feature>
<dbReference type="InterPro" id="IPR001750">
    <property type="entry name" value="ND/Mrp_TM"/>
</dbReference>
<comment type="catalytic activity">
    <reaction evidence="17 18">
        <text>a ubiquinone + NADH + 5 H(+)(in) = a ubiquinol + NAD(+) + 4 H(+)(out)</text>
        <dbReference type="Rhea" id="RHEA:29091"/>
        <dbReference type="Rhea" id="RHEA-COMP:9565"/>
        <dbReference type="Rhea" id="RHEA-COMP:9566"/>
        <dbReference type="ChEBI" id="CHEBI:15378"/>
        <dbReference type="ChEBI" id="CHEBI:16389"/>
        <dbReference type="ChEBI" id="CHEBI:17976"/>
        <dbReference type="ChEBI" id="CHEBI:57540"/>
        <dbReference type="ChEBI" id="CHEBI:57945"/>
        <dbReference type="EC" id="7.1.1.2"/>
    </reaction>
</comment>
<dbReference type="PANTHER" id="PTHR46552:SF1">
    <property type="entry name" value="NADH-UBIQUINONE OXIDOREDUCTASE CHAIN 2"/>
    <property type="match status" value="1"/>
</dbReference>
<comment type="similarity">
    <text evidence="3 18">Belongs to the complex I subunit 2 family.</text>
</comment>
<keyword evidence="13 18" id="KW-0520">NAD</keyword>
<dbReference type="EMBL" id="MW619654">
    <property type="protein sequence ID" value="UPL65403.1"/>
    <property type="molecule type" value="Genomic_DNA"/>
</dbReference>
<feature type="transmembrane region" description="Helical" evidence="18">
    <location>
        <begin position="54"/>
        <end position="76"/>
    </location>
</feature>
<evidence type="ECO:0000256" key="7">
    <source>
        <dbReference type="ARBA" id="ARBA00022660"/>
    </source>
</evidence>
<comment type="function">
    <text evidence="18">Core subunit of the mitochondrial membrane respiratory chain NADH dehydrogenase (Complex I) which catalyzes electron transfer from NADH through the respiratory chain, using ubiquinone as an electron acceptor. Essential for the catalytic activity and assembly of complex I.</text>
</comment>
<evidence type="ECO:0000256" key="14">
    <source>
        <dbReference type="ARBA" id="ARBA00023075"/>
    </source>
</evidence>
<keyword evidence="11 18" id="KW-0249">Electron transport</keyword>
<keyword evidence="10 18" id="KW-1278">Translocase</keyword>